<feature type="region of interest" description="Disordered" evidence="2">
    <location>
        <begin position="1"/>
        <end position="118"/>
    </location>
</feature>
<evidence type="ECO:0000256" key="1">
    <source>
        <dbReference type="ARBA" id="ARBA00038211"/>
    </source>
</evidence>
<dbReference type="SUPFAM" id="SSF56112">
    <property type="entry name" value="Protein kinase-like (PK-like)"/>
    <property type="match status" value="1"/>
</dbReference>
<feature type="compositionally biased region" description="Low complexity" evidence="2">
    <location>
        <begin position="612"/>
        <end position="624"/>
    </location>
</feature>
<dbReference type="PANTHER" id="PTHR22603:SF93">
    <property type="entry name" value="RE24176P"/>
    <property type="match status" value="1"/>
</dbReference>
<dbReference type="AlphaFoldDB" id="A0A0D2AE87"/>
<dbReference type="Proteomes" id="UP000053259">
    <property type="component" value="Unassembled WGS sequence"/>
</dbReference>
<dbReference type="CDD" id="cd05157">
    <property type="entry name" value="ETNK_euk"/>
    <property type="match status" value="1"/>
</dbReference>
<feature type="compositionally biased region" description="Basic and acidic residues" evidence="2">
    <location>
        <begin position="1"/>
        <end position="11"/>
    </location>
</feature>
<proteinExistence type="inferred from homology"/>
<feature type="region of interest" description="Disordered" evidence="2">
    <location>
        <begin position="602"/>
        <end position="624"/>
    </location>
</feature>
<reference evidence="4 5" key="1">
    <citation type="submission" date="2015-01" db="EMBL/GenBank/DDBJ databases">
        <title>The Genome Sequence of Ochroconis gallopava CBS43764.</title>
        <authorList>
            <consortium name="The Broad Institute Genomics Platform"/>
            <person name="Cuomo C."/>
            <person name="de Hoog S."/>
            <person name="Gorbushina A."/>
            <person name="Stielow B."/>
            <person name="Teixiera M."/>
            <person name="Abouelleil A."/>
            <person name="Chapman S.B."/>
            <person name="Priest M."/>
            <person name="Young S.K."/>
            <person name="Wortman J."/>
            <person name="Nusbaum C."/>
            <person name="Birren B."/>
        </authorList>
    </citation>
    <scope>NUCLEOTIDE SEQUENCE [LARGE SCALE GENOMIC DNA]</scope>
    <source>
        <strain evidence="4 5">CBS 43764</strain>
    </source>
</reference>
<feature type="region of interest" description="Disordered" evidence="2">
    <location>
        <begin position="135"/>
        <end position="173"/>
    </location>
</feature>
<dbReference type="InterPro" id="IPR011009">
    <property type="entry name" value="Kinase-like_dom_sf"/>
</dbReference>
<comment type="similarity">
    <text evidence="1">Belongs to the choline/ethanolamine kinase family.</text>
</comment>
<sequence>MVEADHTKARNEPAPLRSNLSSSNTVRSPGSGTIKAVQIAEPPDSISPLMAGASKEVDDFNLDRSGSGTPRQHKTSIASSRMTGRSAMPIQKPQTRGSIDIGLDGGPESNAASRPSSLQDVEGLAAQIAAWIQREKNRRAKRKARRKQKKKLDADHDVCIEDSESDSSSEGSQALDNLQDIISRSLAISDKPSSKRGLVAIPRKQSRAKLRRPSAASESEYGETEDLVPTCDVILDNSKTLSYSGGRADIETSSDARPPLSRSSSSYQKDAWKNFKYEIVRLTHTLRLKGWRRVPMQMSSQIEVIRLSGALTNAVYEVLPPKELPAKTTDTVDGTTSSHPKAKPQKLLLRIYGPGVDNLIDREAELQILRRLRRKNIGPRLLGCFSNGRFEEFFHAETLKPHHLRDPSISVQIAKRMRELHEGIDLLPLEREGGPFVWQCIEKWQEKCGQIVKWLDAQAKTHGVQGLSRPPFVCGTEWSVFIKTVKHYHEWLYGLYGGVDKIKEQLVFAHNDTQYGNILRMTPEGESPLLTPANQHKRLQVIDFEYANANLPGLEFADHFTEWCYNYHDEKASHVCNEKNYPTIEEQRRFLHAYVTHKPSFSKSGDSVSGHPSGPTTPALTPATSSLSTSLISNFMLDSRFPQTTKDGAGAASEEEVEREIENEVTRLQHETRLWRPACAVFWIMWGVMKAKIPDLPDFDDPTQSAAVAAGPYNPHVSISSSTPGTIQSPIEEEEGTDPLNAEARAMANDFHDRRPDIVEEGDEEDAEEFDYLGYSWERAMLFWGDAVGFGFVKREELPEDVQRNLKVVEN</sequence>
<dbReference type="Pfam" id="PF04428">
    <property type="entry name" value="Choline_kin_N"/>
    <property type="match status" value="1"/>
</dbReference>
<evidence type="ECO:0000313" key="5">
    <source>
        <dbReference type="Proteomes" id="UP000053259"/>
    </source>
</evidence>
<feature type="region of interest" description="Disordered" evidence="2">
    <location>
        <begin position="193"/>
        <end position="223"/>
    </location>
</feature>
<dbReference type="Gene3D" id="3.30.200.20">
    <property type="entry name" value="Phosphorylase Kinase, domain 1"/>
    <property type="match status" value="1"/>
</dbReference>
<evidence type="ECO:0000256" key="2">
    <source>
        <dbReference type="SAM" id="MobiDB-lite"/>
    </source>
</evidence>
<protein>
    <recommendedName>
        <fullName evidence="3">Choline kinase N-terminal domain-containing protein</fullName>
    </recommendedName>
</protein>
<dbReference type="Gene3D" id="3.90.1200.10">
    <property type="match status" value="1"/>
</dbReference>
<feature type="compositionally biased region" description="Polar residues" evidence="2">
    <location>
        <begin position="18"/>
        <end position="31"/>
    </location>
</feature>
<dbReference type="GeneID" id="27311942"/>
<dbReference type="InterPro" id="IPR007521">
    <property type="entry name" value="Choline_kin_N"/>
</dbReference>
<dbReference type="InParanoid" id="A0A0D2AE87"/>
<dbReference type="Pfam" id="PF01633">
    <property type="entry name" value="Choline_kinase"/>
    <property type="match status" value="1"/>
</dbReference>
<dbReference type="VEuPathDB" id="FungiDB:PV09_03969"/>
<evidence type="ECO:0000313" key="4">
    <source>
        <dbReference type="EMBL" id="KIW04780.1"/>
    </source>
</evidence>
<evidence type="ECO:0000259" key="3">
    <source>
        <dbReference type="Pfam" id="PF04428"/>
    </source>
</evidence>
<dbReference type="STRING" id="253628.A0A0D2AE87"/>
<feature type="domain" description="Choline kinase N-terminal" evidence="3">
    <location>
        <begin position="220"/>
        <end position="299"/>
    </location>
</feature>
<feature type="compositionally biased region" description="Polar residues" evidence="2">
    <location>
        <begin position="251"/>
        <end position="266"/>
    </location>
</feature>
<dbReference type="GO" id="GO:0004305">
    <property type="term" value="F:ethanolamine kinase activity"/>
    <property type="evidence" value="ECO:0007669"/>
    <property type="project" value="TreeGrafter"/>
</dbReference>
<organism evidence="4 5">
    <name type="scientific">Verruconis gallopava</name>
    <dbReference type="NCBI Taxonomy" id="253628"/>
    <lineage>
        <taxon>Eukaryota</taxon>
        <taxon>Fungi</taxon>
        <taxon>Dikarya</taxon>
        <taxon>Ascomycota</taxon>
        <taxon>Pezizomycotina</taxon>
        <taxon>Dothideomycetes</taxon>
        <taxon>Pleosporomycetidae</taxon>
        <taxon>Venturiales</taxon>
        <taxon>Sympoventuriaceae</taxon>
        <taxon>Verruconis</taxon>
    </lineage>
</organism>
<dbReference type="OrthoDB" id="10267235at2759"/>
<gene>
    <name evidence="4" type="ORF">PV09_03969</name>
</gene>
<name>A0A0D2AE87_9PEZI</name>
<dbReference type="PANTHER" id="PTHR22603">
    <property type="entry name" value="CHOLINE/ETHANOALAMINE KINASE"/>
    <property type="match status" value="1"/>
</dbReference>
<dbReference type="GO" id="GO:0006646">
    <property type="term" value="P:phosphatidylethanolamine biosynthetic process"/>
    <property type="evidence" value="ECO:0007669"/>
    <property type="project" value="TreeGrafter"/>
</dbReference>
<feature type="region of interest" description="Disordered" evidence="2">
    <location>
        <begin position="716"/>
        <end position="736"/>
    </location>
</feature>
<dbReference type="RefSeq" id="XP_016214649.1">
    <property type="nucleotide sequence ID" value="XM_016357245.1"/>
</dbReference>
<feature type="compositionally biased region" description="Basic residues" evidence="2">
    <location>
        <begin position="136"/>
        <end position="150"/>
    </location>
</feature>
<keyword evidence="5" id="KW-1185">Reference proteome</keyword>
<accession>A0A0D2AE87</accession>
<dbReference type="GO" id="GO:0004103">
    <property type="term" value="F:choline kinase activity"/>
    <property type="evidence" value="ECO:0007669"/>
    <property type="project" value="TreeGrafter"/>
</dbReference>
<feature type="compositionally biased region" description="Polar residues" evidence="2">
    <location>
        <begin position="64"/>
        <end position="83"/>
    </location>
</feature>
<dbReference type="GO" id="GO:0005737">
    <property type="term" value="C:cytoplasm"/>
    <property type="evidence" value="ECO:0007669"/>
    <property type="project" value="TreeGrafter"/>
</dbReference>
<dbReference type="FunCoup" id="A0A0D2AE87">
    <property type="interactions" value="370"/>
</dbReference>
<dbReference type="EMBL" id="KN847539">
    <property type="protein sequence ID" value="KIW04780.1"/>
    <property type="molecule type" value="Genomic_DNA"/>
</dbReference>
<feature type="region of interest" description="Disordered" evidence="2">
    <location>
        <begin position="244"/>
        <end position="266"/>
    </location>
</feature>
<feature type="compositionally biased region" description="Polar residues" evidence="2">
    <location>
        <begin position="717"/>
        <end position="729"/>
    </location>
</feature>